<feature type="transmembrane region" description="Helical" evidence="9">
    <location>
        <begin position="166"/>
        <end position="183"/>
    </location>
</feature>
<dbReference type="PANTHER" id="PTHR33908:SF3">
    <property type="entry name" value="UNDECAPRENYL PHOSPHATE-ALPHA-4-AMINO-4-DEOXY-L-ARABINOSE ARABINOSYL TRANSFERASE"/>
    <property type="match status" value="1"/>
</dbReference>
<feature type="transmembrane region" description="Helical" evidence="9">
    <location>
        <begin position="518"/>
        <end position="537"/>
    </location>
</feature>
<feature type="transmembrane region" description="Helical" evidence="9">
    <location>
        <begin position="190"/>
        <end position="210"/>
    </location>
</feature>
<evidence type="ECO:0000313" key="13">
    <source>
        <dbReference type="Proteomes" id="UP000431401"/>
    </source>
</evidence>
<dbReference type="OrthoDB" id="5241882at2"/>
<evidence type="ECO:0000256" key="3">
    <source>
        <dbReference type="ARBA" id="ARBA00022676"/>
    </source>
</evidence>
<feature type="region of interest" description="Disordered" evidence="8">
    <location>
        <begin position="474"/>
        <end position="509"/>
    </location>
</feature>
<dbReference type="InterPro" id="IPR050297">
    <property type="entry name" value="LipidA_mod_glycosyltrf_83"/>
</dbReference>
<dbReference type="RefSeq" id="WP_153347571.1">
    <property type="nucleotide sequence ID" value="NZ_WEGI01000013.1"/>
</dbReference>
<sequence>MVSISGVAGEVDRSVDRTVRIERAIPIGAEPRWARLGLAGLLSATAVLYLWGLRGAGWANPYYAAAVQAGTRSWKALLFAALDPGNAITVDKPPAALWLMALSGRIFGFGAWSMLAPQALLGVATVALLYATVRRCGGPAAGLLAGAALAVTPVAALMFRYNNPDALLTLLVVLAAYGVVRSLSSANPRWWSTGSGWLVLSGAAIGFGFLTKMMQAFLVLPALALAVLVAAPVGLGARVARLLTAGVAVVVSAGWYVALVQLWPADSRPYIGGSTDNSLWQLAVGYNGLGRLLGHHGRAATTTHGGQAAQHTQSHFAAMSGGESGPTRLLRDGLATEFGWLLPVAVLGLIAGLWLTRRAPRTDPDRAGRLLWGGWLLGAGAVLSFMKQSFHTYYTVELVPAVAALAGIGVVLLWRARDRWAARLTLAAMAVTGAAWSFVLLDHTPHWLPWLRWTVLIVAVWAGVMLVPVAHSGRDGDGTVREEDSSTRDGTSGDRTHSGADRPDGRDVDHVGIDRRRYLMPVIACTAVLSVLAGPAFHTVRTVALPHVGGSPYSGPVRPGAGGRTMAPDAPQLDALLATAVESRWAAAAVGSSDVSTIELRTGASLLAIGGFSGRDDSPTLAQFRQYVADGQVRYFLYRSRTDRQGRTGDPATSGAQITEWVRNHYSASRIDEIEVYDLTVAPRP</sequence>
<dbReference type="Proteomes" id="UP000431401">
    <property type="component" value="Unassembled WGS sequence"/>
</dbReference>
<feature type="transmembrane region" description="Helical" evidence="9">
    <location>
        <begin position="33"/>
        <end position="52"/>
    </location>
</feature>
<feature type="transmembrane region" description="Helical" evidence="9">
    <location>
        <begin position="367"/>
        <end position="386"/>
    </location>
</feature>
<dbReference type="AlphaFoldDB" id="A0A7K0DX39"/>
<organism evidence="12 13">
    <name type="scientific">Nocardia aurantia</name>
    <dbReference type="NCBI Taxonomy" id="2585199"/>
    <lineage>
        <taxon>Bacteria</taxon>
        <taxon>Bacillati</taxon>
        <taxon>Actinomycetota</taxon>
        <taxon>Actinomycetes</taxon>
        <taxon>Mycobacteriales</taxon>
        <taxon>Nocardiaceae</taxon>
        <taxon>Nocardia</taxon>
    </lineage>
</organism>
<keyword evidence="4" id="KW-0808">Transferase</keyword>
<keyword evidence="6 9" id="KW-1133">Transmembrane helix</keyword>
<evidence type="ECO:0000313" key="12">
    <source>
        <dbReference type="EMBL" id="MQY30339.1"/>
    </source>
</evidence>
<keyword evidence="2" id="KW-1003">Cell membrane</keyword>
<evidence type="ECO:0000259" key="10">
    <source>
        <dbReference type="Pfam" id="PF13231"/>
    </source>
</evidence>
<dbReference type="InterPro" id="IPR056785">
    <property type="entry name" value="YkcA/B-like_C"/>
</dbReference>
<evidence type="ECO:0000259" key="11">
    <source>
        <dbReference type="Pfam" id="PF24878"/>
    </source>
</evidence>
<dbReference type="GO" id="GO:0010041">
    <property type="term" value="P:response to iron(III) ion"/>
    <property type="evidence" value="ECO:0007669"/>
    <property type="project" value="TreeGrafter"/>
</dbReference>
<dbReference type="Pfam" id="PF13231">
    <property type="entry name" value="PMT_2"/>
    <property type="match status" value="1"/>
</dbReference>
<keyword evidence="7 9" id="KW-0472">Membrane</keyword>
<gene>
    <name evidence="12" type="ORF">NRB56_59410</name>
</gene>
<evidence type="ECO:0000256" key="1">
    <source>
        <dbReference type="ARBA" id="ARBA00004651"/>
    </source>
</evidence>
<dbReference type="EMBL" id="WEGI01000013">
    <property type="protein sequence ID" value="MQY30339.1"/>
    <property type="molecule type" value="Genomic_DNA"/>
</dbReference>
<feature type="transmembrane region" description="Helical" evidence="9">
    <location>
        <begin position="106"/>
        <end position="133"/>
    </location>
</feature>
<dbReference type="PANTHER" id="PTHR33908">
    <property type="entry name" value="MANNOSYLTRANSFERASE YKCB-RELATED"/>
    <property type="match status" value="1"/>
</dbReference>
<keyword evidence="13" id="KW-1185">Reference proteome</keyword>
<dbReference type="Pfam" id="PF24878">
    <property type="entry name" value="YkcB_C"/>
    <property type="match status" value="1"/>
</dbReference>
<dbReference type="GO" id="GO:0009103">
    <property type="term" value="P:lipopolysaccharide biosynthetic process"/>
    <property type="evidence" value="ECO:0007669"/>
    <property type="project" value="UniProtKB-ARBA"/>
</dbReference>
<feature type="transmembrane region" description="Helical" evidence="9">
    <location>
        <begin position="242"/>
        <end position="263"/>
    </location>
</feature>
<keyword evidence="3" id="KW-0328">Glycosyltransferase</keyword>
<name>A0A7K0DX39_9NOCA</name>
<protein>
    <recommendedName>
        <fullName evidence="14">Glycosyl transferase</fullName>
    </recommendedName>
</protein>
<dbReference type="InterPro" id="IPR038731">
    <property type="entry name" value="RgtA/B/C-like"/>
</dbReference>
<dbReference type="GO" id="GO:0016763">
    <property type="term" value="F:pentosyltransferase activity"/>
    <property type="evidence" value="ECO:0007669"/>
    <property type="project" value="TreeGrafter"/>
</dbReference>
<feature type="transmembrane region" description="Helical" evidence="9">
    <location>
        <begin position="453"/>
        <end position="471"/>
    </location>
</feature>
<keyword evidence="5 9" id="KW-0812">Transmembrane</keyword>
<evidence type="ECO:0000256" key="9">
    <source>
        <dbReference type="SAM" id="Phobius"/>
    </source>
</evidence>
<accession>A0A7K0DX39</accession>
<feature type="transmembrane region" description="Helical" evidence="9">
    <location>
        <begin position="421"/>
        <end position="441"/>
    </location>
</feature>
<evidence type="ECO:0000256" key="7">
    <source>
        <dbReference type="ARBA" id="ARBA00023136"/>
    </source>
</evidence>
<dbReference type="GO" id="GO:0005886">
    <property type="term" value="C:plasma membrane"/>
    <property type="evidence" value="ECO:0007669"/>
    <property type="project" value="UniProtKB-SubCell"/>
</dbReference>
<feature type="transmembrane region" description="Helical" evidence="9">
    <location>
        <begin position="392"/>
        <end position="414"/>
    </location>
</feature>
<evidence type="ECO:0000256" key="8">
    <source>
        <dbReference type="SAM" id="MobiDB-lite"/>
    </source>
</evidence>
<evidence type="ECO:0000256" key="4">
    <source>
        <dbReference type="ARBA" id="ARBA00022679"/>
    </source>
</evidence>
<evidence type="ECO:0000256" key="6">
    <source>
        <dbReference type="ARBA" id="ARBA00022989"/>
    </source>
</evidence>
<feature type="domain" description="Glycosyltransferase RgtA/B/C/D-like" evidence="10">
    <location>
        <begin position="91"/>
        <end position="252"/>
    </location>
</feature>
<proteinExistence type="predicted"/>
<evidence type="ECO:0000256" key="2">
    <source>
        <dbReference type="ARBA" id="ARBA00022475"/>
    </source>
</evidence>
<feature type="transmembrane region" description="Helical" evidence="9">
    <location>
        <begin position="338"/>
        <end position="355"/>
    </location>
</feature>
<evidence type="ECO:0000256" key="5">
    <source>
        <dbReference type="ARBA" id="ARBA00022692"/>
    </source>
</evidence>
<feature type="transmembrane region" description="Helical" evidence="9">
    <location>
        <begin position="140"/>
        <end position="160"/>
    </location>
</feature>
<feature type="domain" description="Putative mannosyltransferase YkcA/B-like C-terminal" evidence="11">
    <location>
        <begin position="575"/>
        <end position="665"/>
    </location>
</feature>
<feature type="transmembrane region" description="Helical" evidence="9">
    <location>
        <begin position="216"/>
        <end position="235"/>
    </location>
</feature>
<comment type="caution">
    <text evidence="12">The sequence shown here is derived from an EMBL/GenBank/DDBJ whole genome shotgun (WGS) entry which is preliminary data.</text>
</comment>
<comment type="subcellular location">
    <subcellularLocation>
        <location evidence="1">Cell membrane</location>
        <topology evidence="1">Multi-pass membrane protein</topology>
    </subcellularLocation>
</comment>
<evidence type="ECO:0008006" key="14">
    <source>
        <dbReference type="Google" id="ProtNLM"/>
    </source>
</evidence>
<reference evidence="12 13" key="1">
    <citation type="submission" date="2019-10" db="EMBL/GenBank/DDBJ databases">
        <title>Nocardia macrotermitis sp. nov. and Nocardia aurantia sp. nov., isolated from the gut of fungus growing-termite Macrotermes natalensis.</title>
        <authorList>
            <person name="Benndorf R."/>
            <person name="Schwitalla J."/>
            <person name="Martin K."/>
            <person name="De Beer W."/>
            <person name="Kaster A.-K."/>
            <person name="Vollmers J."/>
            <person name="Poulsen M."/>
            <person name="Beemelmanns C."/>
        </authorList>
    </citation>
    <scope>NUCLEOTIDE SEQUENCE [LARGE SCALE GENOMIC DNA]</scope>
    <source>
        <strain evidence="12 13">RB56</strain>
    </source>
</reference>